<protein>
    <submittedName>
        <fullName evidence="1">Uncharacterized protein</fullName>
    </submittedName>
</protein>
<organism evidence="1 2">
    <name type="scientific">Nitrosomonas ureae</name>
    <dbReference type="NCBI Taxonomy" id="44577"/>
    <lineage>
        <taxon>Bacteria</taxon>
        <taxon>Pseudomonadati</taxon>
        <taxon>Pseudomonadota</taxon>
        <taxon>Betaproteobacteria</taxon>
        <taxon>Nitrosomonadales</taxon>
        <taxon>Nitrosomonadaceae</taxon>
        <taxon>Nitrosomonas</taxon>
    </lineage>
</organism>
<reference evidence="1 2" key="1">
    <citation type="submission" date="2016-10" db="EMBL/GenBank/DDBJ databases">
        <authorList>
            <person name="de Groot N.N."/>
        </authorList>
    </citation>
    <scope>NUCLEOTIDE SEQUENCE [LARGE SCALE GENOMIC DNA]</scope>
    <source>
        <strain evidence="1 2">Nm13</strain>
    </source>
</reference>
<accession>A0A1H5UZR0</accession>
<proteinExistence type="predicted"/>
<sequence length="31" mass="3479">MLRNSSTIHQPNLFGTDLLMQLDPGDPLLKL</sequence>
<feature type="non-terminal residue" evidence="1">
    <location>
        <position position="31"/>
    </location>
</feature>
<dbReference type="AlphaFoldDB" id="A0A1H5UZR0"/>
<evidence type="ECO:0000313" key="1">
    <source>
        <dbReference type="EMBL" id="SEF79707.1"/>
    </source>
</evidence>
<dbReference type="EMBL" id="FNUX01000010">
    <property type="protein sequence ID" value="SEF79707.1"/>
    <property type="molecule type" value="Genomic_DNA"/>
</dbReference>
<evidence type="ECO:0000313" key="2">
    <source>
        <dbReference type="Proteomes" id="UP000236753"/>
    </source>
</evidence>
<dbReference type="Proteomes" id="UP000236753">
    <property type="component" value="Unassembled WGS sequence"/>
</dbReference>
<gene>
    <name evidence="1" type="ORF">SAMN05216334_1101</name>
</gene>
<name>A0A1H5UZR0_9PROT</name>